<dbReference type="EMBL" id="JAYKXH010000018">
    <property type="protein sequence ID" value="KAK7136647.1"/>
    <property type="molecule type" value="Genomic_DNA"/>
</dbReference>
<evidence type="ECO:0000313" key="3">
    <source>
        <dbReference type="Proteomes" id="UP001364617"/>
    </source>
</evidence>
<sequence length="113" mass="13202">MKRKSVKEGESVTLDPGVRNPDDVMRWYFKDILIAKITGDQSQICTDVQCEERFRDRLKLDKKTGSLTIMNIRDTDTGLYELQFSICRFSIIRSFCVSDTAWIRLQLPAHREL</sequence>
<dbReference type="Proteomes" id="UP001364617">
    <property type="component" value="Unassembled WGS sequence"/>
</dbReference>
<dbReference type="SMART" id="SM00409">
    <property type="entry name" value="IG"/>
    <property type="match status" value="1"/>
</dbReference>
<dbReference type="SUPFAM" id="SSF48726">
    <property type="entry name" value="Immunoglobulin"/>
    <property type="match status" value="1"/>
</dbReference>
<name>A0AAN9CIV9_9TELE</name>
<comment type="caution">
    <text evidence="2">The sequence shown here is derived from an EMBL/GenBank/DDBJ whole genome shotgun (WGS) entry which is preliminary data.</text>
</comment>
<dbReference type="InterPro" id="IPR013783">
    <property type="entry name" value="Ig-like_fold"/>
</dbReference>
<dbReference type="AlphaFoldDB" id="A0AAN9CIV9"/>
<organism evidence="2 3">
    <name type="scientific">Phoxinus phoxinus</name>
    <name type="common">Eurasian minnow</name>
    <dbReference type="NCBI Taxonomy" id="58324"/>
    <lineage>
        <taxon>Eukaryota</taxon>
        <taxon>Metazoa</taxon>
        <taxon>Chordata</taxon>
        <taxon>Craniata</taxon>
        <taxon>Vertebrata</taxon>
        <taxon>Euteleostomi</taxon>
        <taxon>Actinopterygii</taxon>
        <taxon>Neopterygii</taxon>
        <taxon>Teleostei</taxon>
        <taxon>Ostariophysi</taxon>
        <taxon>Cypriniformes</taxon>
        <taxon>Leuciscidae</taxon>
        <taxon>Phoxininae</taxon>
        <taxon>Phoxinus</taxon>
    </lineage>
</organism>
<feature type="domain" description="Immunoglobulin" evidence="1">
    <location>
        <begin position="1"/>
        <end position="106"/>
    </location>
</feature>
<reference evidence="2 3" key="1">
    <citation type="submission" date="2024-02" db="EMBL/GenBank/DDBJ databases">
        <title>Chromosome-level genome assembly of the Eurasian Minnow (Phoxinus phoxinus).</title>
        <authorList>
            <person name="Oriowo T.O."/>
            <person name="Martin S."/>
            <person name="Stange M."/>
            <person name="Chrysostomakis Y."/>
            <person name="Brown T."/>
            <person name="Winkler S."/>
            <person name="Kukowka S."/>
            <person name="Myers E.W."/>
            <person name="Bohne A."/>
        </authorList>
    </citation>
    <scope>NUCLEOTIDE SEQUENCE [LARGE SCALE GENOMIC DNA]</scope>
    <source>
        <strain evidence="2">ZFMK-TIS-60720</strain>
        <tissue evidence="2">Whole Organism</tissue>
    </source>
</reference>
<evidence type="ECO:0000259" key="1">
    <source>
        <dbReference type="SMART" id="SM00409"/>
    </source>
</evidence>
<evidence type="ECO:0000313" key="2">
    <source>
        <dbReference type="EMBL" id="KAK7136647.1"/>
    </source>
</evidence>
<dbReference type="PANTHER" id="PTHR21063:SF4">
    <property type="entry name" value="CD48 ANTIGEN-RELATED"/>
    <property type="match status" value="1"/>
</dbReference>
<dbReference type="InterPro" id="IPR036179">
    <property type="entry name" value="Ig-like_dom_sf"/>
</dbReference>
<dbReference type="PANTHER" id="PTHR21063">
    <property type="entry name" value="LFA-3"/>
    <property type="match status" value="1"/>
</dbReference>
<dbReference type="InterPro" id="IPR003599">
    <property type="entry name" value="Ig_sub"/>
</dbReference>
<dbReference type="Gene3D" id="2.60.40.10">
    <property type="entry name" value="Immunoglobulins"/>
    <property type="match status" value="1"/>
</dbReference>
<gene>
    <name evidence="2" type="ORF">R3I93_016863</name>
</gene>
<proteinExistence type="predicted"/>
<protein>
    <recommendedName>
        <fullName evidence="1">Immunoglobulin domain-containing protein</fullName>
    </recommendedName>
</protein>
<accession>A0AAN9CIV9</accession>
<keyword evidence="3" id="KW-1185">Reference proteome</keyword>